<feature type="transmembrane region" description="Helical" evidence="5">
    <location>
        <begin position="70"/>
        <end position="98"/>
    </location>
</feature>
<evidence type="ECO:0000256" key="3">
    <source>
        <dbReference type="ARBA" id="ARBA00022989"/>
    </source>
</evidence>
<evidence type="ECO:0000256" key="5">
    <source>
        <dbReference type="SAM" id="Phobius"/>
    </source>
</evidence>
<dbReference type="RefSeq" id="WP_379814726.1">
    <property type="nucleotide sequence ID" value="NZ_JALLGV010000014.1"/>
</dbReference>
<name>A0ABD6CDM0_9EURY</name>
<dbReference type="InterPro" id="IPR006977">
    <property type="entry name" value="Yip1_dom"/>
</dbReference>
<dbReference type="Pfam" id="PF04893">
    <property type="entry name" value="Yip1"/>
    <property type="match status" value="1"/>
</dbReference>
<accession>A0ABD6CDM0</accession>
<evidence type="ECO:0000256" key="2">
    <source>
        <dbReference type="ARBA" id="ARBA00022692"/>
    </source>
</evidence>
<keyword evidence="8" id="KW-1185">Reference proteome</keyword>
<keyword evidence="3 5" id="KW-1133">Transmembrane helix</keyword>
<protein>
    <submittedName>
        <fullName evidence="7">YIP1 family protein</fullName>
    </submittedName>
</protein>
<dbReference type="PROSITE" id="PS51257">
    <property type="entry name" value="PROKAR_LIPOPROTEIN"/>
    <property type="match status" value="1"/>
</dbReference>
<comment type="caution">
    <text evidence="7">The sequence shown here is derived from an EMBL/GenBank/DDBJ whole genome shotgun (WGS) entry which is preliminary data.</text>
</comment>
<feature type="transmembrane region" description="Helical" evidence="5">
    <location>
        <begin position="192"/>
        <end position="212"/>
    </location>
</feature>
<gene>
    <name evidence="7" type="ORF">ACFR9U_15795</name>
</gene>
<evidence type="ECO:0000313" key="8">
    <source>
        <dbReference type="Proteomes" id="UP001597119"/>
    </source>
</evidence>
<dbReference type="EMBL" id="JBHUDJ010000012">
    <property type="protein sequence ID" value="MFD1588446.1"/>
    <property type="molecule type" value="Genomic_DNA"/>
</dbReference>
<evidence type="ECO:0000259" key="6">
    <source>
        <dbReference type="Pfam" id="PF04893"/>
    </source>
</evidence>
<feature type="transmembrane region" description="Helical" evidence="5">
    <location>
        <begin position="110"/>
        <end position="135"/>
    </location>
</feature>
<reference evidence="7 8" key="1">
    <citation type="journal article" date="2019" name="Int. J. Syst. Evol. Microbiol.">
        <title>The Global Catalogue of Microorganisms (GCM) 10K type strain sequencing project: providing services to taxonomists for standard genome sequencing and annotation.</title>
        <authorList>
            <consortium name="The Broad Institute Genomics Platform"/>
            <consortium name="The Broad Institute Genome Sequencing Center for Infectious Disease"/>
            <person name="Wu L."/>
            <person name="Ma J."/>
        </authorList>
    </citation>
    <scope>NUCLEOTIDE SEQUENCE [LARGE SCALE GENOMIC DNA]</scope>
    <source>
        <strain evidence="7 8">CGMCC 1.12125</strain>
    </source>
</reference>
<keyword evidence="4 5" id="KW-0472">Membrane</keyword>
<feature type="domain" description="Yip1" evidence="6">
    <location>
        <begin position="5"/>
        <end position="207"/>
    </location>
</feature>
<dbReference type="Proteomes" id="UP001597119">
    <property type="component" value="Unassembled WGS sequence"/>
</dbReference>
<dbReference type="AlphaFoldDB" id="A0ABD6CDM0"/>
<sequence length="213" mass="22728">MPYRSLLTNPRQFFRGQVGEPDRLFVLLILLAAGCVPLIAQLSLTSAIVLESDNSLTLSYVVGGETASVAVSAVGSSLASFASALVYWIVATIGAYLLTAPFSDSGDLRTTLWIVGWGFVPPLFSGVLWLLAMIVSIQATPTPTTVAASSEFIRAVQQTQLVRATHYLDYGATLWAGGLWTVGVRVVRDVSWWQAALAAVPGVAIQLAPYLLL</sequence>
<feature type="transmembrane region" description="Helical" evidence="5">
    <location>
        <begin position="24"/>
        <end position="50"/>
    </location>
</feature>
<keyword evidence="2 5" id="KW-0812">Transmembrane</keyword>
<evidence type="ECO:0000313" key="7">
    <source>
        <dbReference type="EMBL" id="MFD1588446.1"/>
    </source>
</evidence>
<proteinExistence type="predicted"/>
<evidence type="ECO:0000256" key="4">
    <source>
        <dbReference type="ARBA" id="ARBA00023136"/>
    </source>
</evidence>
<dbReference type="GO" id="GO:0016020">
    <property type="term" value="C:membrane"/>
    <property type="evidence" value="ECO:0007669"/>
    <property type="project" value="UniProtKB-SubCell"/>
</dbReference>
<evidence type="ECO:0000256" key="1">
    <source>
        <dbReference type="ARBA" id="ARBA00004141"/>
    </source>
</evidence>
<comment type="subcellular location">
    <subcellularLocation>
        <location evidence="1">Membrane</location>
        <topology evidence="1">Multi-pass membrane protein</topology>
    </subcellularLocation>
</comment>
<organism evidence="7 8">
    <name type="scientific">Halorientalis brevis</name>
    <dbReference type="NCBI Taxonomy" id="1126241"/>
    <lineage>
        <taxon>Archaea</taxon>
        <taxon>Methanobacteriati</taxon>
        <taxon>Methanobacteriota</taxon>
        <taxon>Stenosarchaea group</taxon>
        <taxon>Halobacteria</taxon>
        <taxon>Halobacteriales</taxon>
        <taxon>Haloarculaceae</taxon>
        <taxon>Halorientalis</taxon>
    </lineage>
</organism>